<keyword evidence="2" id="KW-1185">Reference proteome</keyword>
<protein>
    <recommendedName>
        <fullName evidence="3">HEPN domain-containing protein</fullName>
    </recommendedName>
</protein>
<evidence type="ECO:0008006" key="3">
    <source>
        <dbReference type="Google" id="ProtNLM"/>
    </source>
</evidence>
<accession>A0A233RJE8</accession>
<evidence type="ECO:0000313" key="1">
    <source>
        <dbReference type="EMBL" id="OXY83511.1"/>
    </source>
</evidence>
<name>A0A233RJE8_9GAMM</name>
<dbReference type="RefSeq" id="WP_094200285.1">
    <property type="nucleotide sequence ID" value="NZ_NBIM01000001.1"/>
</dbReference>
<dbReference type="EMBL" id="NBIM01000001">
    <property type="protein sequence ID" value="OXY83511.1"/>
    <property type="molecule type" value="Genomic_DNA"/>
</dbReference>
<sequence>MSERGTGELILTLGEDFQRCYTNVLKDIEEGEKQEDGTTLADHEFNARQLVRAGFAYIEGVSFSLKVAAIDDAIDNGIELTQAEIDLAFEVSHQLNDKGEIVAVSAHINLTKNIKFAFNLYSKAHQLNKAFHAGGAWWGDFKKAIKIRDRLMHPRSPEDLDIEPSEVITVISAVRGFEALLTEYVEVKA</sequence>
<organism evidence="1 2">
    <name type="scientific">Oceanimonas doudoroffii</name>
    <dbReference type="NCBI Taxonomy" id="84158"/>
    <lineage>
        <taxon>Bacteria</taxon>
        <taxon>Pseudomonadati</taxon>
        <taxon>Pseudomonadota</taxon>
        <taxon>Gammaproteobacteria</taxon>
        <taxon>Aeromonadales</taxon>
        <taxon>Aeromonadaceae</taxon>
        <taxon>Oceanimonas</taxon>
    </lineage>
</organism>
<proteinExistence type="predicted"/>
<gene>
    <name evidence="1" type="ORF">B6S08_08510</name>
</gene>
<dbReference type="AlphaFoldDB" id="A0A233RJE8"/>
<dbReference type="Proteomes" id="UP000242757">
    <property type="component" value="Unassembled WGS sequence"/>
</dbReference>
<evidence type="ECO:0000313" key="2">
    <source>
        <dbReference type="Proteomes" id="UP000242757"/>
    </source>
</evidence>
<reference evidence="1 2" key="1">
    <citation type="submission" date="2017-08" db="EMBL/GenBank/DDBJ databases">
        <title>A Genome Sequence of Oceanimonas doudoroffii ATCC 27123T.</title>
        <authorList>
            <person name="Brennan M.A."/>
            <person name="Maclea K.S."/>
            <person name="Mcclelland W.D."/>
            <person name="Trachtenberg A.M."/>
        </authorList>
    </citation>
    <scope>NUCLEOTIDE SEQUENCE [LARGE SCALE GENOMIC DNA]</scope>
    <source>
        <strain evidence="1 2">ATCC 27123</strain>
    </source>
</reference>
<dbReference type="OrthoDB" id="7058182at2"/>
<comment type="caution">
    <text evidence="1">The sequence shown here is derived from an EMBL/GenBank/DDBJ whole genome shotgun (WGS) entry which is preliminary data.</text>
</comment>